<dbReference type="InterPro" id="IPR004564">
    <property type="entry name" value="OM_lipoprot_carrier_LolA-like"/>
</dbReference>
<gene>
    <name evidence="10 11" type="primary">lolA</name>
    <name evidence="11" type="ORF">ACFOEN_00135</name>
</gene>
<evidence type="ECO:0000256" key="9">
    <source>
        <dbReference type="ARBA" id="ARBA00023186"/>
    </source>
</evidence>
<keyword evidence="9 10" id="KW-0143">Chaperone</keyword>
<evidence type="ECO:0000256" key="10">
    <source>
        <dbReference type="HAMAP-Rule" id="MF_00240"/>
    </source>
</evidence>
<evidence type="ECO:0000256" key="6">
    <source>
        <dbReference type="ARBA" id="ARBA00022729"/>
    </source>
</evidence>
<dbReference type="Gene3D" id="2.50.20.10">
    <property type="entry name" value="Lipoprotein localisation LolA/LolB/LppX"/>
    <property type="match status" value="1"/>
</dbReference>
<organism evidence="11 12">
    <name type="scientific">Piscinibacterium candidicorallinum</name>
    <dbReference type="NCBI Taxonomy" id="1793872"/>
    <lineage>
        <taxon>Bacteria</taxon>
        <taxon>Pseudomonadati</taxon>
        <taxon>Pseudomonadota</taxon>
        <taxon>Betaproteobacteria</taxon>
        <taxon>Burkholderiales</taxon>
        <taxon>Piscinibacterium</taxon>
    </lineage>
</organism>
<comment type="function">
    <text evidence="10">Participates in the translocation of lipoproteins from the inner membrane to the outer membrane. Only forms a complex with a lipoprotein if the residue after the N-terminal Cys is not an aspartate (The Asp acts as a targeting signal to indicate that the lipoprotein should stay in the inner membrane).</text>
</comment>
<dbReference type="EMBL" id="JBHRTI010000001">
    <property type="protein sequence ID" value="MFC3146041.1"/>
    <property type="molecule type" value="Genomic_DNA"/>
</dbReference>
<evidence type="ECO:0000256" key="3">
    <source>
        <dbReference type="ARBA" id="ARBA00011245"/>
    </source>
</evidence>
<dbReference type="Proteomes" id="UP001595556">
    <property type="component" value="Unassembled WGS sequence"/>
</dbReference>
<comment type="similarity">
    <text evidence="2 10">Belongs to the LolA family.</text>
</comment>
<dbReference type="InterPro" id="IPR029046">
    <property type="entry name" value="LolA/LolB/LppX"/>
</dbReference>
<evidence type="ECO:0000256" key="4">
    <source>
        <dbReference type="ARBA" id="ARBA00014035"/>
    </source>
</evidence>
<dbReference type="CDD" id="cd16325">
    <property type="entry name" value="LolA"/>
    <property type="match status" value="1"/>
</dbReference>
<reference evidence="12" key="1">
    <citation type="journal article" date="2019" name="Int. J. Syst. Evol. Microbiol.">
        <title>The Global Catalogue of Microorganisms (GCM) 10K type strain sequencing project: providing services to taxonomists for standard genome sequencing and annotation.</title>
        <authorList>
            <consortium name="The Broad Institute Genomics Platform"/>
            <consortium name="The Broad Institute Genome Sequencing Center for Infectious Disease"/>
            <person name="Wu L."/>
            <person name="Ma J."/>
        </authorList>
    </citation>
    <scope>NUCLEOTIDE SEQUENCE [LARGE SCALE GENOMIC DNA]</scope>
    <source>
        <strain evidence="12">KCTC 52168</strain>
    </source>
</reference>
<name>A0ABV7H0E6_9BURK</name>
<sequence precursor="true">MNPAEMKLRFRLASLALACGLSAAFVPATQAGAIDDFQRYVAGRGALTGQFTQESATGSKLRRTSGTFAIARPGKFRWAIDKPFEQLIVSDGAKVWFWDKDLNQVTVRQLKDALSATPVALLLGGELLAQFNLKEGGERDGLQWLEATPKGKDLQFQRIAVGLKDGVPMRMELVDAFNQTSRIQFAQVNNAAQPAANSFTFSPPAGADVLQQ</sequence>
<evidence type="ECO:0000256" key="2">
    <source>
        <dbReference type="ARBA" id="ARBA00007615"/>
    </source>
</evidence>
<evidence type="ECO:0000256" key="7">
    <source>
        <dbReference type="ARBA" id="ARBA00022764"/>
    </source>
</evidence>
<keyword evidence="7 10" id="KW-0574">Periplasm</keyword>
<dbReference type="PANTHER" id="PTHR35869:SF1">
    <property type="entry name" value="OUTER-MEMBRANE LIPOPROTEIN CARRIER PROTEIN"/>
    <property type="match status" value="1"/>
</dbReference>
<protein>
    <recommendedName>
        <fullName evidence="4 10">Outer-membrane lipoprotein carrier protein</fullName>
    </recommendedName>
</protein>
<accession>A0ABV7H0E6</accession>
<evidence type="ECO:0000313" key="11">
    <source>
        <dbReference type="EMBL" id="MFC3146041.1"/>
    </source>
</evidence>
<dbReference type="PANTHER" id="PTHR35869">
    <property type="entry name" value="OUTER-MEMBRANE LIPOPROTEIN CARRIER PROTEIN"/>
    <property type="match status" value="1"/>
</dbReference>
<dbReference type="RefSeq" id="WP_377300331.1">
    <property type="nucleotide sequence ID" value="NZ_CP180191.1"/>
</dbReference>
<comment type="caution">
    <text evidence="11">The sequence shown here is derived from an EMBL/GenBank/DDBJ whole genome shotgun (WGS) entry which is preliminary data.</text>
</comment>
<evidence type="ECO:0000313" key="12">
    <source>
        <dbReference type="Proteomes" id="UP001595556"/>
    </source>
</evidence>
<keyword evidence="6 10" id="KW-0732">Signal</keyword>
<keyword evidence="8 10" id="KW-0653">Protein transport</keyword>
<dbReference type="HAMAP" id="MF_00240">
    <property type="entry name" value="LolA"/>
    <property type="match status" value="1"/>
</dbReference>
<feature type="signal peptide" evidence="10">
    <location>
        <begin position="1"/>
        <end position="23"/>
    </location>
</feature>
<dbReference type="InterPro" id="IPR018323">
    <property type="entry name" value="OM_lipoprot_carrier_LolA_Pbac"/>
</dbReference>
<dbReference type="NCBIfam" id="TIGR00547">
    <property type="entry name" value="lolA"/>
    <property type="match status" value="1"/>
</dbReference>
<keyword evidence="12" id="KW-1185">Reference proteome</keyword>
<proteinExistence type="inferred from homology"/>
<comment type="subcellular location">
    <subcellularLocation>
        <location evidence="1 10">Periplasm</location>
    </subcellularLocation>
</comment>
<keyword evidence="5 10" id="KW-0813">Transport</keyword>
<feature type="chain" id="PRO_5044920420" description="Outer-membrane lipoprotein carrier protein" evidence="10">
    <location>
        <begin position="24"/>
        <end position="212"/>
    </location>
</feature>
<comment type="subunit">
    <text evidence="3 10">Monomer.</text>
</comment>
<evidence type="ECO:0000256" key="8">
    <source>
        <dbReference type="ARBA" id="ARBA00022927"/>
    </source>
</evidence>
<dbReference type="SUPFAM" id="SSF89392">
    <property type="entry name" value="Prokaryotic lipoproteins and lipoprotein localization factors"/>
    <property type="match status" value="1"/>
</dbReference>
<keyword evidence="11" id="KW-0449">Lipoprotein</keyword>
<dbReference type="Pfam" id="PF03548">
    <property type="entry name" value="LolA"/>
    <property type="match status" value="1"/>
</dbReference>
<evidence type="ECO:0000256" key="1">
    <source>
        <dbReference type="ARBA" id="ARBA00004418"/>
    </source>
</evidence>
<evidence type="ECO:0000256" key="5">
    <source>
        <dbReference type="ARBA" id="ARBA00022448"/>
    </source>
</evidence>